<evidence type="ECO:0000313" key="1">
    <source>
        <dbReference type="EMBL" id="KAG5182196.1"/>
    </source>
</evidence>
<dbReference type="Proteomes" id="UP000664859">
    <property type="component" value="Unassembled WGS sequence"/>
</dbReference>
<gene>
    <name evidence="1" type="ORF">JKP88DRAFT_278172</name>
</gene>
<proteinExistence type="predicted"/>
<sequence>MLCASRLPTSAEAWANAIEQGGPIAVMAAACSAGVVVTGHKYLSFYKVVTHRTTTTSSTSSGSSSSSSSSSAQMQLRSVQDLWLPDGDGLNMYFTQVTLQQLDQSLWCAGTFASPGGSSLAVVPVPCQEEVLMVPDVLHFT</sequence>
<dbReference type="EMBL" id="JAFCMP010000257">
    <property type="protein sequence ID" value="KAG5182196.1"/>
    <property type="molecule type" value="Genomic_DNA"/>
</dbReference>
<dbReference type="AlphaFoldDB" id="A0A835YVK5"/>
<evidence type="ECO:0000313" key="2">
    <source>
        <dbReference type="Proteomes" id="UP000664859"/>
    </source>
</evidence>
<protein>
    <submittedName>
        <fullName evidence="1">Uncharacterized protein</fullName>
    </submittedName>
</protein>
<keyword evidence="2" id="KW-1185">Reference proteome</keyword>
<accession>A0A835YVK5</accession>
<comment type="caution">
    <text evidence="1">The sequence shown here is derived from an EMBL/GenBank/DDBJ whole genome shotgun (WGS) entry which is preliminary data.</text>
</comment>
<reference evidence="1" key="1">
    <citation type="submission" date="2021-02" db="EMBL/GenBank/DDBJ databases">
        <title>First Annotated Genome of the Yellow-green Alga Tribonema minus.</title>
        <authorList>
            <person name="Mahan K.M."/>
        </authorList>
    </citation>
    <scope>NUCLEOTIDE SEQUENCE</scope>
    <source>
        <strain evidence="1">UTEX B ZZ1240</strain>
    </source>
</reference>
<organism evidence="1 2">
    <name type="scientific">Tribonema minus</name>
    <dbReference type="NCBI Taxonomy" id="303371"/>
    <lineage>
        <taxon>Eukaryota</taxon>
        <taxon>Sar</taxon>
        <taxon>Stramenopiles</taxon>
        <taxon>Ochrophyta</taxon>
        <taxon>PX clade</taxon>
        <taxon>Xanthophyceae</taxon>
        <taxon>Tribonematales</taxon>
        <taxon>Tribonemataceae</taxon>
        <taxon>Tribonema</taxon>
    </lineage>
</organism>
<name>A0A835YVK5_9STRA</name>
<dbReference type="PROSITE" id="PS51257">
    <property type="entry name" value="PROKAR_LIPOPROTEIN"/>
    <property type="match status" value="1"/>
</dbReference>